<proteinExistence type="predicted"/>
<reference evidence="1" key="1">
    <citation type="submission" date="2023-05" db="EMBL/GenBank/DDBJ databases">
        <title>Limnohabitans sp. strain HM2-2 Genome sequencing and assembly.</title>
        <authorList>
            <person name="Jung Y."/>
        </authorList>
    </citation>
    <scope>NUCLEOTIDE SEQUENCE</scope>
    <source>
        <strain evidence="1">HM2-2</strain>
    </source>
</reference>
<comment type="caution">
    <text evidence="1">The sequence shown here is derived from an EMBL/GenBank/DDBJ whole genome shotgun (WGS) entry which is preliminary data.</text>
</comment>
<evidence type="ECO:0000313" key="2">
    <source>
        <dbReference type="Proteomes" id="UP001431902"/>
    </source>
</evidence>
<dbReference type="EMBL" id="JASGBH010000004">
    <property type="protein sequence ID" value="MDI9233521.1"/>
    <property type="molecule type" value="Genomic_DNA"/>
</dbReference>
<organism evidence="1 2">
    <name type="scientific">Limnohabitans lacus</name>
    <dbReference type="NCBI Taxonomy" id="3045173"/>
    <lineage>
        <taxon>Bacteria</taxon>
        <taxon>Pseudomonadati</taxon>
        <taxon>Pseudomonadota</taxon>
        <taxon>Betaproteobacteria</taxon>
        <taxon>Burkholderiales</taxon>
        <taxon>Comamonadaceae</taxon>
        <taxon>Limnohabitans</taxon>
    </lineage>
</organism>
<gene>
    <name evidence="1" type="ORF">QLQ16_06700</name>
</gene>
<protein>
    <submittedName>
        <fullName evidence="1">Uncharacterized protein</fullName>
    </submittedName>
</protein>
<name>A0ABT6X627_9BURK</name>
<accession>A0ABT6X627</accession>
<dbReference type="RefSeq" id="WP_283223923.1">
    <property type="nucleotide sequence ID" value="NZ_JASGBH010000004.1"/>
</dbReference>
<dbReference type="Proteomes" id="UP001431902">
    <property type="component" value="Unassembled WGS sequence"/>
</dbReference>
<evidence type="ECO:0000313" key="1">
    <source>
        <dbReference type="EMBL" id="MDI9233521.1"/>
    </source>
</evidence>
<keyword evidence="2" id="KW-1185">Reference proteome</keyword>
<sequence>MKLSPVEILKHLGFDVPADGVEISPHNAYFMTAALQFAGQTIDPDRLPAPLPIILRSYFNFRQCDSRLETGVRGAGDRG</sequence>